<keyword evidence="1 4" id="KW-0378">Hydrolase</keyword>
<keyword evidence="7" id="KW-1185">Reference proteome</keyword>
<sequence length="365" mass="39197">MKDDTRHIGLALSGGNALGAYAAGAYEALHGAGIEPDIVSGASIGAVTAAILAGNPPAERVEKLQAFWQQAATGSAFGLAPVSGRPRDIYNKMHAMQTVFAGRPGLFMPRPTGFLSMLPGTPPDLGLFDGRPLVPTLERLVDFDRLNRAGLPLVIACVDLETGEPVYFDSRKQAITPQHLLATTAFIPGFPPVEVDGRLLGDPGMFCNLPLDPLLDAPPAGDQLCFCVDLFDSRGERPASLDSALERAQDIAFSSQSLRSIEAYRKEQRLRALLAEIAPRIDAADPTRAAIEREARTGAVEVVLVAYRPPAHETGAKAIEFSRASIGERWEAGRADMSAAVEAWREGRASRRDPGFTFYDGRRHA</sequence>
<name>A0A7Y6NR67_9BURK</name>
<dbReference type="PROSITE" id="PS51635">
    <property type="entry name" value="PNPLA"/>
    <property type="match status" value="1"/>
</dbReference>
<dbReference type="Gene3D" id="3.40.1090.10">
    <property type="entry name" value="Cytosolic phospholipase A2 catalytic domain"/>
    <property type="match status" value="2"/>
</dbReference>
<evidence type="ECO:0000256" key="1">
    <source>
        <dbReference type="ARBA" id="ARBA00022801"/>
    </source>
</evidence>
<evidence type="ECO:0000313" key="7">
    <source>
        <dbReference type="Proteomes" id="UP000529637"/>
    </source>
</evidence>
<gene>
    <name evidence="6" type="ORF">HQN59_18780</name>
</gene>
<dbReference type="EMBL" id="JABWMJ010000009">
    <property type="protein sequence ID" value="NUZ07813.1"/>
    <property type="molecule type" value="Genomic_DNA"/>
</dbReference>
<protein>
    <submittedName>
        <fullName evidence="6">Patatin-like phospholipase family protein</fullName>
    </submittedName>
</protein>
<keyword evidence="3 4" id="KW-0443">Lipid metabolism</keyword>
<evidence type="ECO:0000256" key="4">
    <source>
        <dbReference type="PROSITE-ProRule" id="PRU01161"/>
    </source>
</evidence>
<proteinExistence type="predicted"/>
<evidence type="ECO:0000259" key="5">
    <source>
        <dbReference type="PROSITE" id="PS51635"/>
    </source>
</evidence>
<dbReference type="InterPro" id="IPR002641">
    <property type="entry name" value="PNPLA_dom"/>
</dbReference>
<feature type="short sequence motif" description="GXSXG" evidence="4">
    <location>
        <begin position="41"/>
        <end position="45"/>
    </location>
</feature>
<dbReference type="GO" id="GO:0016787">
    <property type="term" value="F:hydrolase activity"/>
    <property type="evidence" value="ECO:0007669"/>
    <property type="project" value="UniProtKB-UniRule"/>
</dbReference>
<feature type="active site" description="Proton acceptor" evidence="4">
    <location>
        <position position="202"/>
    </location>
</feature>
<dbReference type="AlphaFoldDB" id="A0A7Y6NR67"/>
<dbReference type="PANTHER" id="PTHR14226:SF57">
    <property type="entry name" value="BLR7027 PROTEIN"/>
    <property type="match status" value="1"/>
</dbReference>
<feature type="active site" description="Nucleophile" evidence="4">
    <location>
        <position position="43"/>
    </location>
</feature>
<dbReference type="Proteomes" id="UP000529637">
    <property type="component" value="Unassembled WGS sequence"/>
</dbReference>
<comment type="caution">
    <text evidence="6">The sequence shown here is derived from an EMBL/GenBank/DDBJ whole genome shotgun (WGS) entry which is preliminary data.</text>
</comment>
<accession>A0A7Y6NR67</accession>
<dbReference type="InterPro" id="IPR050301">
    <property type="entry name" value="NTE"/>
</dbReference>
<keyword evidence="2 4" id="KW-0442">Lipid degradation</keyword>
<dbReference type="PANTHER" id="PTHR14226">
    <property type="entry name" value="NEUROPATHY TARGET ESTERASE/SWISS CHEESE D.MELANOGASTER"/>
    <property type="match status" value="1"/>
</dbReference>
<evidence type="ECO:0000256" key="2">
    <source>
        <dbReference type="ARBA" id="ARBA00022963"/>
    </source>
</evidence>
<comment type="caution">
    <text evidence="4">Lacks conserved residue(s) required for the propagation of feature annotation.</text>
</comment>
<dbReference type="InterPro" id="IPR021095">
    <property type="entry name" value="DUF3734"/>
</dbReference>
<feature type="domain" description="PNPLA" evidence="5">
    <location>
        <begin position="10"/>
        <end position="215"/>
    </location>
</feature>
<dbReference type="RefSeq" id="WP_176070648.1">
    <property type="nucleotide sequence ID" value="NZ_JABWMJ010000009.1"/>
</dbReference>
<dbReference type="Pfam" id="PF01734">
    <property type="entry name" value="Patatin"/>
    <property type="match status" value="1"/>
</dbReference>
<evidence type="ECO:0000256" key="3">
    <source>
        <dbReference type="ARBA" id="ARBA00023098"/>
    </source>
</evidence>
<dbReference type="GO" id="GO:0016042">
    <property type="term" value="P:lipid catabolic process"/>
    <property type="evidence" value="ECO:0007669"/>
    <property type="project" value="UniProtKB-UniRule"/>
</dbReference>
<dbReference type="InterPro" id="IPR016035">
    <property type="entry name" value="Acyl_Trfase/lysoPLipase"/>
</dbReference>
<organism evidence="6 7">
    <name type="scientific">Piscinibacter koreensis</name>
    <dbReference type="NCBI Taxonomy" id="2742824"/>
    <lineage>
        <taxon>Bacteria</taxon>
        <taxon>Pseudomonadati</taxon>
        <taxon>Pseudomonadota</taxon>
        <taxon>Betaproteobacteria</taxon>
        <taxon>Burkholderiales</taxon>
        <taxon>Sphaerotilaceae</taxon>
        <taxon>Piscinibacter</taxon>
    </lineage>
</organism>
<evidence type="ECO:0000313" key="6">
    <source>
        <dbReference type="EMBL" id="NUZ07813.1"/>
    </source>
</evidence>
<dbReference type="SUPFAM" id="SSF52151">
    <property type="entry name" value="FabD/lysophospholipase-like"/>
    <property type="match status" value="1"/>
</dbReference>
<dbReference type="Pfam" id="PF12536">
    <property type="entry name" value="DUF3734"/>
    <property type="match status" value="1"/>
</dbReference>
<reference evidence="6 7" key="1">
    <citation type="submission" date="2020-06" db="EMBL/GenBank/DDBJ databases">
        <title>Schlegella sp. ID0723 isolated from air conditioner.</title>
        <authorList>
            <person name="Kim D.Y."/>
            <person name="Kim D.-U."/>
        </authorList>
    </citation>
    <scope>NUCLEOTIDE SEQUENCE [LARGE SCALE GENOMIC DNA]</scope>
    <source>
        <strain evidence="6 7">ID0723</strain>
    </source>
</reference>